<evidence type="ECO:0000256" key="1">
    <source>
        <dbReference type="SAM" id="MobiDB-lite"/>
    </source>
</evidence>
<feature type="compositionally biased region" description="Basic and acidic residues" evidence="1">
    <location>
        <begin position="125"/>
        <end position="143"/>
    </location>
</feature>
<proteinExistence type="predicted"/>
<sequence length="143" mass="15440">MTDKRLRPGIQAQVPEIIPVGVVDRLAANPAGIRQPAAVSVVKVQAVQFGQFLHMACHQGFQAKQVALAGAVGFDAFDQVEQNRIGLLERGLCMLCQRTDEIGGKGTALAFSGVVGIPALPEIEGEQRQAHQNDKHPRQPEQR</sequence>
<organism evidence="2">
    <name type="scientific">bioreactor metagenome</name>
    <dbReference type="NCBI Taxonomy" id="1076179"/>
    <lineage>
        <taxon>unclassified sequences</taxon>
        <taxon>metagenomes</taxon>
        <taxon>ecological metagenomes</taxon>
    </lineage>
</organism>
<accession>A0A645J2I3</accession>
<name>A0A645J2I3_9ZZZZ</name>
<gene>
    <name evidence="2" type="ORF">SDC9_205594</name>
</gene>
<dbReference type="AlphaFoldDB" id="A0A645J2I3"/>
<dbReference type="EMBL" id="VSSQ01130012">
    <property type="protein sequence ID" value="MPN57898.1"/>
    <property type="molecule type" value="Genomic_DNA"/>
</dbReference>
<reference evidence="2" key="1">
    <citation type="submission" date="2019-08" db="EMBL/GenBank/DDBJ databases">
        <authorList>
            <person name="Kucharzyk K."/>
            <person name="Murdoch R.W."/>
            <person name="Higgins S."/>
            <person name="Loffler F."/>
        </authorList>
    </citation>
    <scope>NUCLEOTIDE SEQUENCE</scope>
</reference>
<evidence type="ECO:0000313" key="2">
    <source>
        <dbReference type="EMBL" id="MPN57898.1"/>
    </source>
</evidence>
<comment type="caution">
    <text evidence="2">The sequence shown here is derived from an EMBL/GenBank/DDBJ whole genome shotgun (WGS) entry which is preliminary data.</text>
</comment>
<protein>
    <submittedName>
        <fullName evidence="2">Uncharacterized protein</fullName>
    </submittedName>
</protein>
<feature type="region of interest" description="Disordered" evidence="1">
    <location>
        <begin position="122"/>
        <end position="143"/>
    </location>
</feature>